<feature type="domain" description="RING-type" evidence="12">
    <location>
        <begin position="17"/>
        <end position="65"/>
    </location>
</feature>
<dbReference type="PANTHER" id="PTHR25462:SF291">
    <property type="entry name" value="E3 UBIQUITIN-PROTEIN LIGASE TRIM45"/>
    <property type="match status" value="1"/>
</dbReference>
<dbReference type="InterPro" id="IPR047153">
    <property type="entry name" value="TRIM45/56/19-like"/>
</dbReference>
<dbReference type="Gene3D" id="3.30.40.10">
    <property type="entry name" value="Zinc/RING finger domain, C3HC4 (zinc finger)"/>
    <property type="match status" value="1"/>
</dbReference>
<comment type="caution">
    <text evidence="14">The sequence shown here is derived from an EMBL/GenBank/DDBJ whole genome shotgun (WGS) entry which is preliminary data.</text>
</comment>
<dbReference type="SMART" id="SM00184">
    <property type="entry name" value="RING"/>
    <property type="match status" value="1"/>
</dbReference>
<evidence type="ECO:0000259" key="13">
    <source>
        <dbReference type="PROSITE" id="PS50119"/>
    </source>
</evidence>
<dbReference type="EMBL" id="JARQWQ010000102">
    <property type="protein sequence ID" value="KAK2551072.1"/>
    <property type="molecule type" value="Genomic_DNA"/>
</dbReference>
<feature type="repeat" description="NHL" evidence="9">
    <location>
        <begin position="640"/>
        <end position="680"/>
    </location>
</feature>
<evidence type="ECO:0000256" key="8">
    <source>
        <dbReference type="PROSITE-ProRule" id="PRU00087"/>
    </source>
</evidence>
<dbReference type="SUPFAM" id="SSF101898">
    <property type="entry name" value="NHL repeat"/>
    <property type="match status" value="1"/>
</dbReference>
<keyword evidence="5 7" id="KW-0863">Zinc-finger</keyword>
<feature type="domain" description="B box-type" evidence="13">
    <location>
        <begin position="159"/>
        <end position="202"/>
    </location>
</feature>
<keyword evidence="2" id="KW-0597">Phosphoprotein</keyword>
<proteinExistence type="inferred from homology"/>
<evidence type="ECO:0000256" key="6">
    <source>
        <dbReference type="ARBA" id="ARBA00022833"/>
    </source>
</evidence>
<dbReference type="GO" id="GO:0008270">
    <property type="term" value="F:zinc ion binding"/>
    <property type="evidence" value="ECO:0007669"/>
    <property type="project" value="UniProtKB-KW"/>
</dbReference>
<evidence type="ECO:0000256" key="3">
    <source>
        <dbReference type="ARBA" id="ARBA00022723"/>
    </source>
</evidence>
<reference evidence="14" key="2">
    <citation type="journal article" date="2023" name="Science">
        <title>Genomic signatures of disease resistance in endangered staghorn corals.</title>
        <authorList>
            <person name="Vollmer S.V."/>
            <person name="Selwyn J.D."/>
            <person name="Despard B.A."/>
            <person name="Roesel C.L."/>
        </authorList>
    </citation>
    <scope>NUCLEOTIDE SEQUENCE</scope>
    <source>
        <strain evidence="14">K2</strain>
    </source>
</reference>
<dbReference type="PROSITE" id="PS00518">
    <property type="entry name" value="ZF_RING_1"/>
    <property type="match status" value="1"/>
</dbReference>
<dbReference type="Gene3D" id="4.10.830.40">
    <property type="match status" value="1"/>
</dbReference>
<dbReference type="Gene3D" id="3.30.160.60">
    <property type="entry name" value="Classic Zinc Finger"/>
    <property type="match status" value="1"/>
</dbReference>
<evidence type="ECO:0000256" key="10">
    <source>
        <dbReference type="SAM" id="Coils"/>
    </source>
</evidence>
<dbReference type="InterPro" id="IPR017907">
    <property type="entry name" value="Znf_RING_CS"/>
</dbReference>
<dbReference type="AlphaFoldDB" id="A0AAD9UVD4"/>
<evidence type="ECO:0000256" key="2">
    <source>
        <dbReference type="ARBA" id="ARBA00022553"/>
    </source>
</evidence>
<dbReference type="SUPFAM" id="SSF57850">
    <property type="entry name" value="RING/U-box"/>
    <property type="match status" value="1"/>
</dbReference>
<dbReference type="InterPro" id="IPR014756">
    <property type="entry name" value="Ig_E-set"/>
</dbReference>
<keyword evidence="4" id="KW-0677">Repeat</keyword>
<comment type="similarity">
    <text evidence="1">Belongs to the TRIM/RBCC family.</text>
</comment>
<dbReference type="Proteomes" id="UP001249851">
    <property type="component" value="Unassembled WGS sequence"/>
</dbReference>
<dbReference type="FunFam" id="2.120.10.30:FF:000037">
    <property type="entry name" value="Uncharacterized protein, isoform E"/>
    <property type="match status" value="1"/>
</dbReference>
<dbReference type="Pfam" id="PF00643">
    <property type="entry name" value="zf-B_box"/>
    <property type="match status" value="1"/>
</dbReference>
<dbReference type="GO" id="GO:0061630">
    <property type="term" value="F:ubiquitin protein ligase activity"/>
    <property type="evidence" value="ECO:0007669"/>
    <property type="project" value="TreeGrafter"/>
</dbReference>
<reference evidence="14" key="1">
    <citation type="journal article" date="2023" name="G3 (Bethesda)">
        <title>Whole genome assembly and annotation of the endangered Caribbean coral Acropora cervicornis.</title>
        <authorList>
            <person name="Selwyn J.D."/>
            <person name="Vollmer S.V."/>
        </authorList>
    </citation>
    <scope>NUCLEOTIDE SEQUENCE</scope>
    <source>
        <strain evidence="14">K2</strain>
    </source>
</reference>
<evidence type="ECO:0000259" key="12">
    <source>
        <dbReference type="PROSITE" id="PS50089"/>
    </source>
</evidence>
<dbReference type="PROSITE" id="PS50119">
    <property type="entry name" value="ZF_BBOX"/>
    <property type="match status" value="2"/>
</dbReference>
<feature type="repeat" description="Filamin" evidence="8">
    <location>
        <begin position="373"/>
        <end position="476"/>
    </location>
</feature>
<feature type="domain" description="B box-type" evidence="13">
    <location>
        <begin position="99"/>
        <end position="146"/>
    </location>
</feature>
<dbReference type="InterPro" id="IPR013083">
    <property type="entry name" value="Znf_RING/FYVE/PHD"/>
</dbReference>
<dbReference type="Gene3D" id="2.120.10.30">
    <property type="entry name" value="TolB, C-terminal domain"/>
    <property type="match status" value="2"/>
</dbReference>
<keyword evidence="6" id="KW-0862">Zinc</keyword>
<dbReference type="InterPro" id="IPR013783">
    <property type="entry name" value="Ig-like_fold"/>
</dbReference>
<feature type="coiled-coil region" evidence="10">
    <location>
        <begin position="238"/>
        <end position="302"/>
    </location>
</feature>
<keyword evidence="3" id="KW-0479">Metal-binding</keyword>
<dbReference type="SUPFAM" id="SSF57845">
    <property type="entry name" value="B-box zinc-binding domain"/>
    <property type="match status" value="1"/>
</dbReference>
<dbReference type="Pfam" id="PF01436">
    <property type="entry name" value="NHL"/>
    <property type="match status" value="4"/>
</dbReference>
<feature type="repeat" description="NHL" evidence="9">
    <location>
        <begin position="545"/>
        <end position="586"/>
    </location>
</feature>
<keyword evidence="10" id="KW-0175">Coiled coil</keyword>
<dbReference type="InterPro" id="IPR011042">
    <property type="entry name" value="6-blade_b-propeller_TolB-like"/>
</dbReference>
<protein>
    <submittedName>
        <fullName evidence="14">Tripartite motif-containing protein 2</fullName>
    </submittedName>
</protein>
<dbReference type="Pfam" id="PF13445">
    <property type="entry name" value="zf-RING_UBOX"/>
    <property type="match status" value="1"/>
</dbReference>
<dbReference type="InterPro" id="IPR001298">
    <property type="entry name" value="Filamin/ABP280_rpt"/>
</dbReference>
<feature type="region of interest" description="Disordered" evidence="11">
    <location>
        <begin position="478"/>
        <end position="523"/>
    </location>
</feature>
<dbReference type="PROSITE" id="PS50089">
    <property type="entry name" value="ZF_RING_2"/>
    <property type="match status" value="1"/>
</dbReference>
<evidence type="ECO:0000256" key="5">
    <source>
        <dbReference type="ARBA" id="ARBA00022771"/>
    </source>
</evidence>
<evidence type="ECO:0000313" key="15">
    <source>
        <dbReference type="Proteomes" id="UP001249851"/>
    </source>
</evidence>
<evidence type="ECO:0000256" key="9">
    <source>
        <dbReference type="PROSITE-ProRule" id="PRU00504"/>
    </source>
</evidence>
<name>A0AAD9UVD4_ACRCE</name>
<dbReference type="InterPro" id="IPR027370">
    <property type="entry name" value="Znf-RING_euk"/>
</dbReference>
<dbReference type="InterPro" id="IPR001841">
    <property type="entry name" value="Znf_RING"/>
</dbReference>
<evidence type="ECO:0000313" key="14">
    <source>
        <dbReference type="EMBL" id="KAK2551072.1"/>
    </source>
</evidence>
<gene>
    <name evidence="14" type="ORF">P5673_028136</name>
</gene>
<dbReference type="Pfam" id="PF00630">
    <property type="entry name" value="Filamin"/>
    <property type="match status" value="1"/>
</dbReference>
<dbReference type="InterPro" id="IPR001258">
    <property type="entry name" value="NHL_repeat"/>
</dbReference>
<dbReference type="SMART" id="SM00557">
    <property type="entry name" value="IG_FLMN"/>
    <property type="match status" value="1"/>
</dbReference>
<accession>A0AAD9UVD4</accession>
<dbReference type="InterPro" id="IPR000315">
    <property type="entry name" value="Znf_B-box"/>
</dbReference>
<dbReference type="PANTHER" id="PTHR25462">
    <property type="entry name" value="BONUS, ISOFORM C-RELATED"/>
    <property type="match status" value="1"/>
</dbReference>
<feature type="repeat" description="NHL" evidence="9">
    <location>
        <begin position="590"/>
        <end position="633"/>
    </location>
</feature>
<dbReference type="SMART" id="SM00336">
    <property type="entry name" value="BBOX"/>
    <property type="match status" value="2"/>
</dbReference>
<organism evidence="14 15">
    <name type="scientific">Acropora cervicornis</name>
    <name type="common">Staghorn coral</name>
    <dbReference type="NCBI Taxonomy" id="6130"/>
    <lineage>
        <taxon>Eukaryota</taxon>
        <taxon>Metazoa</taxon>
        <taxon>Cnidaria</taxon>
        <taxon>Anthozoa</taxon>
        <taxon>Hexacorallia</taxon>
        <taxon>Scleractinia</taxon>
        <taxon>Astrocoeniina</taxon>
        <taxon>Acroporidae</taxon>
        <taxon>Acropora</taxon>
    </lineage>
</organism>
<dbReference type="SUPFAM" id="SSF81296">
    <property type="entry name" value="E set domains"/>
    <property type="match status" value="1"/>
</dbReference>
<feature type="repeat" description="NHL" evidence="9">
    <location>
        <begin position="773"/>
        <end position="814"/>
    </location>
</feature>
<dbReference type="InterPro" id="IPR017868">
    <property type="entry name" value="Filamin/ABP280_repeat-like"/>
</dbReference>
<evidence type="ECO:0000256" key="1">
    <source>
        <dbReference type="ARBA" id="ARBA00008518"/>
    </source>
</evidence>
<evidence type="ECO:0000256" key="11">
    <source>
        <dbReference type="SAM" id="MobiDB-lite"/>
    </source>
</evidence>
<dbReference type="Gene3D" id="2.60.40.10">
    <property type="entry name" value="Immunoglobulins"/>
    <property type="match status" value="1"/>
</dbReference>
<evidence type="ECO:0000256" key="4">
    <source>
        <dbReference type="ARBA" id="ARBA00022737"/>
    </source>
</evidence>
<evidence type="ECO:0000256" key="7">
    <source>
        <dbReference type="PROSITE-ProRule" id="PRU00024"/>
    </source>
</evidence>
<keyword evidence="15" id="KW-1185">Reference proteome</keyword>
<sequence length="814" mass="91758">MADVQARLDNIEEEVTCPVCTEIFTDPRNLPCLHSFCLRCLKLWYKKNQGTENPRYDAITCPTCRGVSNVPESGDLNDLPISFYLHGLIDVLAVKESSNTQVTCGNCGEKSLDSSYCFECSIFYCKECVNAHNRMRDTKNHRTLALKDFQEKDFDDLLKRPAFCPKQRHQKEELKYYCKDCRAAVCQVCSTLEHSGHTLELIEDEASRQKEQIPVLVDKQKQNLQAEKVSLNKVLKDSAKVVEQREDLKANIQRYARDMIEVIDRKKNYLIDEAENQAKVTLKRLKHEKVKIESRKKLIEETLEKSDQLLTRGTFAEIIQLKKSLEMITEETEKVKPVEPNPEKGLPMLVFVKNEHLQELINEEEVGHLVPLTQQTKAQQCVVEGNELNDLLPGCEVHFTLKTRNGEGLQCYNEHDQVAVMIQTEGGNSRDTVAQVNNNKNGQYDLSFCLRRQGRYSVLITVNGEQVQGSPFPLQVSPPTSLLVKGRSQTQSAADLPSHHESGRFQSRSPSIHSLPAQLHPHPLENGASAQVVSVQPFQAKPILSFGKKGSRDGQFRHPWGVAVSRIQEIAVTDSENHRVQIFDFSGNHLRSFGRQGSNQGEFCIPLGICFDKKDNIFVADSGNHRVQIFSAEGRYLGMFGWKGSRDNHLSNPTGLSLDSNGNIIVVDSGNKLVKIFSTGGMLLRKIGGAGVFNSPIHCIECNDCLFVSCHEEHCIKVFSIWGDFKYQFGKQGTGDGELKVPYCLAVSHSKELMVCDWQNNRIQLFELDGTFAGKFGAKGKRRGEFDHPMSVAVLRSSRVVVCDSRNHQIQIFE</sequence>
<dbReference type="PROSITE" id="PS50194">
    <property type="entry name" value="FILAMIN_REPEAT"/>
    <property type="match status" value="1"/>
</dbReference>
<dbReference type="PROSITE" id="PS51125">
    <property type="entry name" value="NHL"/>
    <property type="match status" value="4"/>
</dbReference>